<dbReference type="KEGG" id="asr:WL1483_2291"/>
<dbReference type="Proteomes" id="UP000058114">
    <property type="component" value="Chromosome"/>
</dbReference>
<dbReference type="PATRIC" id="fig|652.5.peg.2571"/>
<reference evidence="2 3" key="2">
    <citation type="journal article" date="2016" name="Genome Announc.">
        <title>Complete Genome Sequence of the Highly Virulent Aeromonas schubertii Strain WL1483, Isolated from Diseased Snakehead Fish (Channa argus) in China.</title>
        <authorList>
            <person name="Liu L."/>
            <person name="Li N."/>
            <person name="Zhang D."/>
            <person name="Fu X."/>
            <person name="Shi C."/>
            <person name="Lin Q."/>
            <person name="Hao G."/>
        </authorList>
    </citation>
    <scope>NUCLEOTIDE SEQUENCE [LARGE SCALE GENOMIC DNA]</scope>
    <source>
        <strain evidence="2 3">WL1483</strain>
    </source>
</reference>
<evidence type="ECO:0000256" key="1">
    <source>
        <dbReference type="SAM" id="Phobius"/>
    </source>
</evidence>
<keyword evidence="1" id="KW-0472">Membrane</keyword>
<protein>
    <submittedName>
        <fullName evidence="2">Uncharacterized protein</fullName>
    </submittedName>
</protein>
<feature type="transmembrane region" description="Helical" evidence="1">
    <location>
        <begin position="25"/>
        <end position="44"/>
    </location>
</feature>
<dbReference type="AlphaFoldDB" id="A0A0S2SJ60"/>
<organism evidence="2 3">
    <name type="scientific">Aeromonas schubertii</name>
    <dbReference type="NCBI Taxonomy" id="652"/>
    <lineage>
        <taxon>Bacteria</taxon>
        <taxon>Pseudomonadati</taxon>
        <taxon>Pseudomonadota</taxon>
        <taxon>Gammaproteobacteria</taxon>
        <taxon>Aeromonadales</taxon>
        <taxon>Aeromonadaceae</taxon>
        <taxon>Aeromonas</taxon>
    </lineage>
</organism>
<sequence length="46" mass="4863">MASAPLSHGARPHALTTPAPRWARASLWALTAVLVLPLLATLVYSL</sequence>
<accession>A0A0S2SJ60</accession>
<keyword evidence="1" id="KW-0812">Transmembrane</keyword>
<reference evidence="3" key="1">
    <citation type="submission" date="2015-10" db="EMBL/GenBank/DDBJ databases">
        <title>Complete Genome Sequence of Aeromonas schubertii strain WL1483.</title>
        <authorList>
            <person name="Liu L."/>
        </authorList>
    </citation>
    <scope>NUCLEOTIDE SEQUENCE [LARGE SCALE GENOMIC DNA]</scope>
    <source>
        <strain evidence="3">WL1483</strain>
    </source>
</reference>
<gene>
    <name evidence="2" type="ORF">WL1483_2291</name>
</gene>
<evidence type="ECO:0000313" key="2">
    <source>
        <dbReference type="EMBL" id="ALP41710.1"/>
    </source>
</evidence>
<dbReference type="EMBL" id="CP013067">
    <property type="protein sequence ID" value="ALP41710.1"/>
    <property type="molecule type" value="Genomic_DNA"/>
</dbReference>
<name>A0A0S2SJ60_9GAMM</name>
<keyword evidence="1" id="KW-1133">Transmembrane helix</keyword>
<evidence type="ECO:0000313" key="3">
    <source>
        <dbReference type="Proteomes" id="UP000058114"/>
    </source>
</evidence>
<proteinExistence type="predicted"/>